<comment type="caution">
    <text evidence="1">The sequence shown here is derived from an EMBL/GenBank/DDBJ whole genome shotgun (WGS) entry which is preliminary data.</text>
</comment>
<organism evidence="1 2">
    <name type="scientific">Naganishia liquefaciens</name>
    <dbReference type="NCBI Taxonomy" id="104408"/>
    <lineage>
        <taxon>Eukaryota</taxon>
        <taxon>Fungi</taxon>
        <taxon>Dikarya</taxon>
        <taxon>Basidiomycota</taxon>
        <taxon>Agaricomycotina</taxon>
        <taxon>Tremellomycetes</taxon>
        <taxon>Filobasidiales</taxon>
        <taxon>Filobasidiaceae</taxon>
        <taxon>Naganishia</taxon>
    </lineage>
</organism>
<evidence type="ECO:0000313" key="1">
    <source>
        <dbReference type="EMBL" id="GHJ85920.1"/>
    </source>
</evidence>
<proteinExistence type="predicted"/>
<dbReference type="Proteomes" id="UP000620104">
    <property type="component" value="Unassembled WGS sequence"/>
</dbReference>
<dbReference type="AlphaFoldDB" id="A0A8H3TSN2"/>
<accession>A0A8H3TSN2</accession>
<name>A0A8H3TSN2_9TREE</name>
<keyword evidence="2" id="KW-1185">Reference proteome</keyword>
<reference evidence="1" key="1">
    <citation type="submission" date="2020-07" db="EMBL/GenBank/DDBJ databases">
        <title>Draft Genome Sequence of a Deep-Sea Yeast, Naganishia (Cryptococcus) liquefaciens strain N6.</title>
        <authorList>
            <person name="Han Y.W."/>
            <person name="Kajitani R."/>
            <person name="Morimoto H."/>
            <person name="Parhat M."/>
            <person name="Tsubouchi H."/>
            <person name="Bakenova O."/>
            <person name="Ogata M."/>
            <person name="Argunhan B."/>
            <person name="Aoki R."/>
            <person name="Kajiwara S."/>
            <person name="Itoh T."/>
            <person name="Iwasaki H."/>
        </authorList>
    </citation>
    <scope>NUCLEOTIDE SEQUENCE</scope>
    <source>
        <strain evidence="1">N6</strain>
    </source>
</reference>
<evidence type="ECO:0000313" key="2">
    <source>
        <dbReference type="Proteomes" id="UP000620104"/>
    </source>
</evidence>
<protein>
    <submittedName>
        <fullName evidence="1">Uncharacterized protein</fullName>
    </submittedName>
</protein>
<sequence length="157" mass="17884">MEQLCSKFAGYRARKIQLCAVLTEGYGSHAIPLEALQQTSHRSWILKDSIAPTEKHCVPERIDNMRVVKKIPVPGLNIYSSDYSHNLDRQSTGESAKSHDLDIYIKAKALKAVHRLAWMNDEDPDLVGTWGQGYVNRVRELRHEYTRAFTENTSDNA</sequence>
<dbReference type="EMBL" id="BLZA01000016">
    <property type="protein sequence ID" value="GHJ85920.1"/>
    <property type="molecule type" value="Genomic_DNA"/>
</dbReference>
<gene>
    <name evidence="1" type="ORF">NliqN6_2322</name>
</gene>